<dbReference type="RefSeq" id="WP_231823235.1">
    <property type="nucleotide sequence ID" value="NZ_JAJPDE010000062.1"/>
</dbReference>
<dbReference type="EMBL" id="JAJPDE010000062">
    <property type="protein sequence ID" value="MCD7130539.1"/>
    <property type="molecule type" value="Genomic_DNA"/>
</dbReference>
<keyword evidence="2" id="KW-1185">Reference proteome</keyword>
<accession>A0ABS8R6X7</accession>
<dbReference type="InterPro" id="IPR010022">
    <property type="entry name" value="XkdX"/>
</dbReference>
<comment type="caution">
    <text evidence="1">The sequence shown here is derived from an EMBL/GenBank/DDBJ whole genome shotgun (WGS) entry which is preliminary data.</text>
</comment>
<evidence type="ECO:0000313" key="2">
    <source>
        <dbReference type="Proteomes" id="UP001199710"/>
    </source>
</evidence>
<sequence>MMSQVEILKMFWSWGNHDLTYYKQYVGYNAITAEQFKEITGTEYTN</sequence>
<dbReference type="Proteomes" id="UP001199710">
    <property type="component" value="Unassembled WGS sequence"/>
</dbReference>
<reference evidence="1 2" key="1">
    <citation type="submission" date="2021-12" db="EMBL/GenBank/DDBJ databases">
        <title>A phylogenomic analysis of Limosilactobacillus reuteri reveals ancient and stable evolutionary relationships with rodents and birds and zoonotic transmission to humans.</title>
        <authorList>
            <person name="Li F."/>
            <person name="Li X."/>
            <person name="Cheng C."/>
            <person name="Tollenaar S."/>
            <person name="Zhang J.S."/>
            <person name="Simpson D."/>
            <person name="Tasseva G."/>
            <person name="Perez-Munoz M.E."/>
            <person name="Frese S."/>
            <person name="Gaenzle M.G."/>
            <person name="Walter J."/>
            <person name="Zheng J."/>
        </authorList>
    </citation>
    <scope>NUCLEOTIDE SEQUENCE [LARGE SCALE GENOMIC DNA]</scope>
    <source>
        <strain evidence="1 2">BG-MG3-B</strain>
    </source>
</reference>
<protein>
    <submittedName>
        <fullName evidence="1">XkdX family protein</fullName>
    </submittedName>
</protein>
<organism evidence="1 2">
    <name type="scientific">Limosilactobacillus agrestis</name>
    <dbReference type="NCBI Taxonomy" id="2759748"/>
    <lineage>
        <taxon>Bacteria</taxon>
        <taxon>Bacillati</taxon>
        <taxon>Bacillota</taxon>
        <taxon>Bacilli</taxon>
        <taxon>Lactobacillales</taxon>
        <taxon>Lactobacillaceae</taxon>
        <taxon>Limosilactobacillus</taxon>
    </lineage>
</organism>
<dbReference type="Pfam" id="PF09693">
    <property type="entry name" value="Phage_XkdX"/>
    <property type="match status" value="1"/>
</dbReference>
<gene>
    <name evidence="1" type="ORF">LTY36_04955</name>
</gene>
<name>A0ABS8R6X7_9LACO</name>
<evidence type="ECO:0000313" key="1">
    <source>
        <dbReference type="EMBL" id="MCD7130539.1"/>
    </source>
</evidence>
<proteinExistence type="predicted"/>